<reference evidence="1" key="1">
    <citation type="submission" date="2021-01" db="EMBL/GenBank/DDBJ databases">
        <authorList>
            <consortium name="Genoscope - CEA"/>
            <person name="William W."/>
        </authorList>
    </citation>
    <scope>NUCLEOTIDE SEQUENCE</scope>
</reference>
<name>A0A8S1V791_PAROT</name>
<evidence type="ECO:0000313" key="1">
    <source>
        <dbReference type="EMBL" id="CAD8173468.1"/>
    </source>
</evidence>
<proteinExistence type="predicted"/>
<dbReference type="Proteomes" id="UP000683925">
    <property type="component" value="Unassembled WGS sequence"/>
</dbReference>
<keyword evidence="2" id="KW-1185">Reference proteome</keyword>
<dbReference type="AlphaFoldDB" id="A0A8S1V791"/>
<sequence>MFLKRPDKISIKNGCLQTKGKSLNLGFGDTMLFLKLRLLIRPGQEFDPLQMNLLSMEV</sequence>
<protein>
    <submittedName>
        <fullName evidence="1">Uncharacterized protein</fullName>
    </submittedName>
</protein>
<gene>
    <name evidence="1" type="ORF">POCTA_138.1.T0620037</name>
</gene>
<comment type="caution">
    <text evidence="1">The sequence shown here is derived from an EMBL/GenBank/DDBJ whole genome shotgun (WGS) entry which is preliminary data.</text>
</comment>
<dbReference type="EMBL" id="CAJJDP010000061">
    <property type="protein sequence ID" value="CAD8173468.1"/>
    <property type="molecule type" value="Genomic_DNA"/>
</dbReference>
<organism evidence="1 2">
    <name type="scientific">Paramecium octaurelia</name>
    <dbReference type="NCBI Taxonomy" id="43137"/>
    <lineage>
        <taxon>Eukaryota</taxon>
        <taxon>Sar</taxon>
        <taxon>Alveolata</taxon>
        <taxon>Ciliophora</taxon>
        <taxon>Intramacronucleata</taxon>
        <taxon>Oligohymenophorea</taxon>
        <taxon>Peniculida</taxon>
        <taxon>Parameciidae</taxon>
        <taxon>Paramecium</taxon>
    </lineage>
</organism>
<evidence type="ECO:0000313" key="2">
    <source>
        <dbReference type="Proteomes" id="UP000683925"/>
    </source>
</evidence>
<accession>A0A8S1V791</accession>